<dbReference type="WBParaSite" id="ACRNAN_scaffold7475.g26429.t1">
    <property type="protein sequence ID" value="ACRNAN_scaffold7475.g26429.t1"/>
    <property type="gene ID" value="ACRNAN_scaffold7475.g26429"/>
</dbReference>
<protein>
    <recommendedName>
        <fullName evidence="1">Trs120/TRAPPC9 first Ig-like domain-containing protein</fullName>
    </recommendedName>
</protein>
<dbReference type="Pfam" id="PF26254">
    <property type="entry name" value="Ig_TRAPPC9-Trs120_1st"/>
    <property type="match status" value="1"/>
</dbReference>
<organism evidence="2 3">
    <name type="scientific">Acrobeloides nanus</name>
    <dbReference type="NCBI Taxonomy" id="290746"/>
    <lineage>
        <taxon>Eukaryota</taxon>
        <taxon>Metazoa</taxon>
        <taxon>Ecdysozoa</taxon>
        <taxon>Nematoda</taxon>
        <taxon>Chromadorea</taxon>
        <taxon>Rhabditida</taxon>
        <taxon>Tylenchina</taxon>
        <taxon>Cephalobomorpha</taxon>
        <taxon>Cephaloboidea</taxon>
        <taxon>Cephalobidae</taxon>
        <taxon>Acrobeloides</taxon>
    </lineage>
</organism>
<evidence type="ECO:0000313" key="2">
    <source>
        <dbReference type="Proteomes" id="UP000887540"/>
    </source>
</evidence>
<dbReference type="PANTHER" id="PTHR21512">
    <property type="entry name" value="TRAFFICKING PROTEIN PARTICLE COMPLEX SUBUNIT 9"/>
    <property type="match status" value="1"/>
</dbReference>
<accession>A0A914EDL2</accession>
<dbReference type="PANTHER" id="PTHR21512:SF5">
    <property type="entry name" value="TRAFFICKING PROTEIN PARTICLE COMPLEX SUBUNIT 9"/>
    <property type="match status" value="1"/>
</dbReference>
<keyword evidence="2" id="KW-1185">Reference proteome</keyword>
<feature type="domain" description="Trs120/TRAPPC9 first Ig-like" evidence="1">
    <location>
        <begin position="18"/>
        <end position="131"/>
    </location>
</feature>
<name>A0A914EDL2_9BILA</name>
<reference evidence="3" key="1">
    <citation type="submission" date="2022-11" db="UniProtKB">
        <authorList>
            <consortium name="WormBaseParasite"/>
        </authorList>
    </citation>
    <scope>IDENTIFICATION</scope>
</reference>
<dbReference type="GO" id="GO:0005802">
    <property type="term" value="C:trans-Golgi network"/>
    <property type="evidence" value="ECO:0007669"/>
    <property type="project" value="TreeGrafter"/>
</dbReference>
<evidence type="ECO:0000259" key="1">
    <source>
        <dbReference type="Pfam" id="PF26254"/>
    </source>
</evidence>
<dbReference type="Proteomes" id="UP000887540">
    <property type="component" value="Unplaced"/>
</dbReference>
<dbReference type="InterPro" id="IPR013935">
    <property type="entry name" value="Trs120_TRAPPC9"/>
</dbReference>
<proteinExistence type="predicted"/>
<dbReference type="AlphaFoldDB" id="A0A914EDL2"/>
<evidence type="ECO:0000313" key="3">
    <source>
        <dbReference type="WBParaSite" id="ACRNAN_scaffold7475.g26429.t1"/>
    </source>
</evidence>
<dbReference type="InterPro" id="IPR058565">
    <property type="entry name" value="Ig_TRAPPC9_Trs120_1st"/>
</dbReference>
<sequence length="649" mass="72365">MARFPMFSNFKIVPLPSHLSPSVIHPDKAAVNIFIYSPFQNVEVSKDTYWVANCGCEVSVQVVNLLPMELTVKNLTLLSEGCAFESVPVRLNLPPCGDDPEPALIKLLGFPRSPGILTITGYSCEVLGVKNICAIKEQPKKQVKSNKSSSPGNGQNNNSSAFTVEVLRALPLLQLETSLQRAPTTEENVDPIAEATVFSGQMFSHSVVLHNTSEDIVIKNVKFEIFQPKVNGGPALVQLLDSSITEPTTSHPLEFSNLAPKERREIRFQIFGIDPSNTAGETFEETKIRVPLISSQQNEAGTPETPIGHDLIPYMGRILRADFVFRYIADVKGPNREEYERTAKLSLAISIVPALTVSNWHVLPGDDPSTRYVVVDVTNQTETDAELTYSLDKMISVQSKDVCRVPLLCPCCSEVPLSAFHLAAQRASHMMQMQEMERLRRTLEKHVSKHLDIRWTIPKLKLEGYVPVGSLLSSVSLLKQLVVPVISVTLSVNGKPYLSEDDIVVGIGEMIRIQTVLLTAIDGDKPVRGEISLRCFQDLQNGKPFLDRSENVVICGNYRVPFTVRKSIQPTFEEDKENSAEATSTLERQFSDSKNRFEPNFNLFFRYEGIHKIRPVIKKINEENNEAVPFNDEEVFVPTISFNVITKVT</sequence>